<dbReference type="EMBL" id="MWUE01000022">
    <property type="protein sequence ID" value="OQP32409.1"/>
    <property type="molecule type" value="Genomic_DNA"/>
</dbReference>
<evidence type="ECO:0008006" key="3">
    <source>
        <dbReference type="Google" id="ProtNLM"/>
    </source>
</evidence>
<proteinExistence type="predicted"/>
<dbReference type="InterPro" id="IPR019908">
    <property type="entry name" value="Toxin_RalR"/>
</dbReference>
<dbReference type="OrthoDB" id="6631093at2"/>
<keyword evidence="2" id="KW-1185">Reference proteome</keyword>
<name>A0A1V9DEX6_9GAMM</name>
<evidence type="ECO:0000313" key="2">
    <source>
        <dbReference type="Proteomes" id="UP000192769"/>
    </source>
</evidence>
<accession>A0A1V9DEX6</accession>
<organism evidence="1 2">
    <name type="scientific">Pantoea latae</name>
    <dbReference type="NCBI Taxonomy" id="1964541"/>
    <lineage>
        <taxon>Bacteria</taxon>
        <taxon>Pseudomonadati</taxon>
        <taxon>Pseudomonadota</taxon>
        <taxon>Gammaproteobacteria</taxon>
        <taxon>Enterobacterales</taxon>
        <taxon>Erwiniaceae</taxon>
        <taxon>Pantoea</taxon>
    </lineage>
</organism>
<evidence type="ECO:0000313" key="1">
    <source>
        <dbReference type="EMBL" id="OQP32409.1"/>
    </source>
</evidence>
<dbReference type="AlphaFoldDB" id="A0A1V9DEX6"/>
<dbReference type="Proteomes" id="UP000192769">
    <property type="component" value="Unassembled WGS sequence"/>
</dbReference>
<dbReference type="SUPFAM" id="SSF57783">
    <property type="entry name" value="Zinc beta-ribbon"/>
    <property type="match status" value="1"/>
</dbReference>
<reference evidence="1 2" key="1">
    <citation type="submission" date="2017-02" db="EMBL/GenBank/DDBJ databases">
        <title>Whole genome shotgun sequence of Pantoea agglomerans strain AS1 isolated from a cycad, Zamia floridana in Central Florida, USA.</title>
        <authorList>
            <person name="Lata P."/>
            <person name="Govindarajan S."/>
            <person name="Qi F."/>
            <person name="Li J.-L."/>
            <person name="Maurya S.K."/>
            <person name="Sahoo M.K."/>
        </authorList>
    </citation>
    <scope>NUCLEOTIDE SEQUENCE [LARGE SCALE GENOMIC DNA]</scope>
    <source>
        <strain evidence="1 2">AS1</strain>
    </source>
</reference>
<dbReference type="NCBIfam" id="TIGR03655">
    <property type="entry name" value="anti_R_Lar"/>
    <property type="match status" value="1"/>
</dbReference>
<dbReference type="Pfam" id="PF14354">
    <property type="entry name" value="Lar_restr_allev"/>
    <property type="match status" value="1"/>
</dbReference>
<gene>
    <name evidence="1" type="ORF">B2J69_14150</name>
</gene>
<protein>
    <recommendedName>
        <fullName evidence="3">Restriction alleviation protein, Lar family</fullName>
    </recommendedName>
</protein>
<comment type="caution">
    <text evidence="1">The sequence shown here is derived from an EMBL/GenBank/DDBJ whole genome shotgun (WGS) entry which is preliminary data.</text>
</comment>
<sequence length="72" mass="8056">MKTTEISQTPNMALEPCPFCGRADLLHSEKHLRSRFLHVHCWACGANGPAKRAMTEKEAYANWNQRSNQGGA</sequence>